<organism evidence="2 3">
    <name type="scientific">Coemansia spiralis</name>
    <dbReference type="NCBI Taxonomy" id="417178"/>
    <lineage>
        <taxon>Eukaryota</taxon>
        <taxon>Fungi</taxon>
        <taxon>Fungi incertae sedis</taxon>
        <taxon>Zoopagomycota</taxon>
        <taxon>Kickxellomycotina</taxon>
        <taxon>Kickxellomycetes</taxon>
        <taxon>Kickxellales</taxon>
        <taxon>Kickxellaceae</taxon>
        <taxon>Coemansia</taxon>
    </lineage>
</organism>
<feature type="region of interest" description="Disordered" evidence="1">
    <location>
        <begin position="26"/>
        <end position="64"/>
    </location>
</feature>
<dbReference type="AlphaFoldDB" id="A0A9W8KZX9"/>
<feature type="compositionally biased region" description="Polar residues" evidence="1">
    <location>
        <begin position="29"/>
        <end position="48"/>
    </location>
</feature>
<dbReference type="OrthoDB" id="10621759at2759"/>
<accession>A0A9W8KZX9</accession>
<evidence type="ECO:0000313" key="2">
    <source>
        <dbReference type="EMBL" id="KAJ2681517.1"/>
    </source>
</evidence>
<protein>
    <submittedName>
        <fullName evidence="2">Uncharacterized protein</fullName>
    </submittedName>
</protein>
<sequence length="194" mass="21501">MLFCRGINAIQIAKVIRHSVPLKVDPEPTTVSGASSPQQPRDQVSPLETRSDRQKSSNVSSRVDDCNREGVLHKAQDTRTQCYHNTPPPADALSFNRIAFTRLHSPNDGSNSVKRAIPIRGRQKLKAKTCSKATRVDLRHLGLGLGKINPVVVKHRVVNATSTVRPSGGLALRDNRLRCKRRVYSALVKCARQR</sequence>
<comment type="caution">
    <text evidence="2">The sequence shown here is derived from an EMBL/GenBank/DDBJ whole genome shotgun (WGS) entry which is preliminary data.</text>
</comment>
<reference evidence="2" key="1">
    <citation type="submission" date="2022-07" db="EMBL/GenBank/DDBJ databases">
        <title>Phylogenomic reconstructions and comparative analyses of Kickxellomycotina fungi.</title>
        <authorList>
            <person name="Reynolds N.K."/>
            <person name="Stajich J.E."/>
            <person name="Barry K."/>
            <person name="Grigoriev I.V."/>
            <person name="Crous P."/>
            <person name="Smith M.E."/>
        </authorList>
    </citation>
    <scope>NUCLEOTIDE SEQUENCE</scope>
    <source>
        <strain evidence="2">CBS 109367</strain>
    </source>
</reference>
<proteinExistence type="predicted"/>
<evidence type="ECO:0000313" key="3">
    <source>
        <dbReference type="Proteomes" id="UP001151516"/>
    </source>
</evidence>
<name>A0A9W8KZX9_9FUNG</name>
<evidence type="ECO:0000256" key="1">
    <source>
        <dbReference type="SAM" id="MobiDB-lite"/>
    </source>
</evidence>
<keyword evidence="3" id="KW-1185">Reference proteome</keyword>
<gene>
    <name evidence="2" type="ORF">IWW39_006317</name>
</gene>
<dbReference type="Proteomes" id="UP001151516">
    <property type="component" value="Unassembled WGS sequence"/>
</dbReference>
<dbReference type="EMBL" id="JANBTX010000623">
    <property type="protein sequence ID" value="KAJ2681517.1"/>
    <property type="molecule type" value="Genomic_DNA"/>
</dbReference>